<proteinExistence type="predicted"/>
<gene>
    <name evidence="2" type="ORF">Aph01nite_13080</name>
</gene>
<dbReference type="AlphaFoldDB" id="A0A919UM75"/>
<evidence type="ECO:0000313" key="3">
    <source>
        <dbReference type="Proteomes" id="UP000640052"/>
    </source>
</evidence>
<organism evidence="2 3">
    <name type="scientific">Acrocarpospora phusangensis</name>
    <dbReference type="NCBI Taxonomy" id="1070424"/>
    <lineage>
        <taxon>Bacteria</taxon>
        <taxon>Bacillati</taxon>
        <taxon>Actinomycetota</taxon>
        <taxon>Actinomycetes</taxon>
        <taxon>Streptosporangiales</taxon>
        <taxon>Streptosporangiaceae</taxon>
        <taxon>Acrocarpospora</taxon>
    </lineage>
</organism>
<name>A0A919UM75_9ACTN</name>
<evidence type="ECO:0000256" key="1">
    <source>
        <dbReference type="SAM" id="MobiDB-lite"/>
    </source>
</evidence>
<evidence type="ECO:0000313" key="2">
    <source>
        <dbReference type="EMBL" id="GIH22998.1"/>
    </source>
</evidence>
<keyword evidence="3" id="KW-1185">Reference proteome</keyword>
<comment type="caution">
    <text evidence="2">The sequence shown here is derived from an EMBL/GenBank/DDBJ whole genome shotgun (WGS) entry which is preliminary data.</text>
</comment>
<protein>
    <submittedName>
        <fullName evidence="2">Uncharacterized protein</fullName>
    </submittedName>
</protein>
<dbReference type="Proteomes" id="UP000640052">
    <property type="component" value="Unassembled WGS sequence"/>
</dbReference>
<sequence>MSNEVRITVTAENKSGRTLADVNAEWRAFARDLEQVGSSASASTRRMSSSTGADLGAVGAAFDRGGQRAGGFAKATDRAALDAASSIKRMRREIDEALSGIGDINIGVSGGVNVRGLFDGVEEEAREAGERAGDAFVEGADGPLRDSGGRFRSSGSKAGKDVADGFLDGIEPVEAKTLAVATAIGAGLSLLGPVGQLAGAAMALGVGGGLAAIGVSSAASSDQVKSEWSDLGSWFKSELGALDDPIEESLMRIPDIARDAGAQLRGEFHDSFAAIGPQLTDFAADWGKTIGGANLSAETNGFVQVLDAIGYRADEIGGEFGEAFDEMSRVAAEHADDIASSIEIIATGLSETTKFIGFLADDWNRSMGEMEQAFNWWLTAGNMDREWVADLDNSGEAAARAAASAVEMAAGFFEASEGADALAGGIANVSAAMAEYFTPASDVLAAQVALDKAIVKAGNALLDQEGSIAGNEKALSELVRAMEKRIEADSVMNDNIKTSTDLLMDQIPAMLKLAKGSEEGTDAVNGLVAAIGGTIEQVGKAIVVTDSFGNKVKILPNGKVVKIEADDKGTPVFNKFMNLIGKANPKPVAIRADASQAEGVLASLLRKIGSSSANVSVGVLANQRAHGGAIGAYASGGNTRAGALAQSGSAMALVGEAGPELVRLPYGSTVIPAGQTQLMLEEGAGIIRGYASGGPLGTPVLAPPPMPQQTQPYGGSLLGQFDPRSGSGGGRVELDVVNPRYVTQDSGYMTSGGYSGGSSGGGGGGGVGTGPTPGPQEDTISTYVPIGRPGGSKPPPVIDTNPVPAARRGDDFGAGFFAGSPGFSVSGGGGGGGGSSSGGGRGPDGVGLTINVYVQGSIRSDREIEDIINSALLRGAFRGALQS</sequence>
<dbReference type="EMBL" id="BOOA01000007">
    <property type="protein sequence ID" value="GIH22998.1"/>
    <property type="molecule type" value="Genomic_DNA"/>
</dbReference>
<feature type="compositionally biased region" description="Gly residues" evidence="1">
    <location>
        <begin position="753"/>
        <end position="771"/>
    </location>
</feature>
<feature type="region of interest" description="Disordered" evidence="1">
    <location>
        <begin position="749"/>
        <end position="779"/>
    </location>
</feature>
<reference evidence="2" key="1">
    <citation type="submission" date="2021-01" db="EMBL/GenBank/DDBJ databases">
        <title>Whole genome shotgun sequence of Acrocarpospora phusangensis NBRC 108782.</title>
        <authorList>
            <person name="Komaki H."/>
            <person name="Tamura T."/>
        </authorList>
    </citation>
    <scope>NUCLEOTIDE SEQUENCE</scope>
    <source>
        <strain evidence="2">NBRC 108782</strain>
    </source>
</reference>
<accession>A0A919UM75</accession>